<dbReference type="SUPFAM" id="SSF142823">
    <property type="entry name" value="ComB-like"/>
    <property type="match status" value="1"/>
</dbReference>
<gene>
    <name evidence="8" type="primary">comB</name>
    <name evidence="9" type="ORF">DQX05_11420</name>
</gene>
<comment type="cofactor">
    <cofactor evidence="1 8">
        <name>Mg(2+)</name>
        <dbReference type="ChEBI" id="CHEBI:18420"/>
    </cofactor>
</comment>
<evidence type="ECO:0000313" key="10">
    <source>
        <dbReference type="Proteomes" id="UP000266177"/>
    </source>
</evidence>
<evidence type="ECO:0000256" key="2">
    <source>
        <dbReference type="ARBA" id="ARBA00009997"/>
    </source>
</evidence>
<dbReference type="Gene3D" id="3.90.1560.10">
    <property type="entry name" value="ComB-like"/>
    <property type="match status" value="1"/>
</dbReference>
<comment type="similarity">
    <text evidence="2 8">Belongs to the ComB family.</text>
</comment>
<protein>
    <recommendedName>
        <fullName evidence="4 8">Probable 2-phosphosulfolactate phosphatase</fullName>
        <ecNumber evidence="3 8">3.1.3.71</ecNumber>
    </recommendedName>
</protein>
<dbReference type="GO" id="GO:0050545">
    <property type="term" value="F:sulfopyruvate decarboxylase activity"/>
    <property type="evidence" value="ECO:0007669"/>
    <property type="project" value="TreeGrafter"/>
</dbReference>
<dbReference type="OrthoDB" id="4913at2"/>
<dbReference type="EMBL" id="QYZD01000008">
    <property type="protein sequence ID" value="RJG24039.1"/>
    <property type="molecule type" value="Genomic_DNA"/>
</dbReference>
<reference evidence="9 10" key="1">
    <citation type="submission" date="2018-09" db="EMBL/GenBank/DDBJ databases">
        <title>Paenibacillus SK2017-BO5.</title>
        <authorList>
            <person name="Piskunova J.V."/>
            <person name="Dubiley S.A."/>
            <person name="Severinov K.V."/>
        </authorList>
    </citation>
    <scope>NUCLEOTIDE SEQUENCE [LARGE SCALE GENOMIC DNA]</scope>
    <source>
        <strain evidence="9 10">BO5</strain>
    </source>
</reference>
<dbReference type="AlphaFoldDB" id="A0A3A3GHU7"/>
<dbReference type="GO" id="GO:0000287">
    <property type="term" value="F:magnesium ion binding"/>
    <property type="evidence" value="ECO:0007669"/>
    <property type="project" value="UniProtKB-UniRule"/>
</dbReference>
<dbReference type="Pfam" id="PF04029">
    <property type="entry name" value="2-ph_phosp"/>
    <property type="match status" value="1"/>
</dbReference>
<evidence type="ECO:0000256" key="6">
    <source>
        <dbReference type="ARBA" id="ARBA00022842"/>
    </source>
</evidence>
<name>A0A3A3GHU7_PANTH</name>
<dbReference type="InterPro" id="IPR036702">
    <property type="entry name" value="ComB-like_sf"/>
</dbReference>
<evidence type="ECO:0000256" key="7">
    <source>
        <dbReference type="ARBA" id="ARBA00033711"/>
    </source>
</evidence>
<dbReference type="GO" id="GO:0050532">
    <property type="term" value="F:2-phosphosulfolactate phosphatase activity"/>
    <property type="evidence" value="ECO:0007669"/>
    <property type="project" value="UniProtKB-UniRule"/>
</dbReference>
<accession>A0A3A3GHU7</accession>
<keyword evidence="6 8" id="KW-0460">Magnesium</keyword>
<evidence type="ECO:0000256" key="8">
    <source>
        <dbReference type="HAMAP-Rule" id="MF_00490"/>
    </source>
</evidence>
<evidence type="ECO:0000256" key="3">
    <source>
        <dbReference type="ARBA" id="ARBA00012953"/>
    </source>
</evidence>
<organism evidence="9 10">
    <name type="scientific">Paenibacillus thiaminolyticus</name>
    <name type="common">Bacillus thiaminolyticus</name>
    <dbReference type="NCBI Taxonomy" id="49283"/>
    <lineage>
        <taxon>Bacteria</taxon>
        <taxon>Bacillati</taxon>
        <taxon>Bacillota</taxon>
        <taxon>Bacilli</taxon>
        <taxon>Bacillales</taxon>
        <taxon>Paenibacillaceae</taxon>
        <taxon>Paenibacillus</taxon>
    </lineage>
</organism>
<dbReference type="Proteomes" id="UP000266177">
    <property type="component" value="Unassembled WGS sequence"/>
</dbReference>
<evidence type="ECO:0000256" key="1">
    <source>
        <dbReference type="ARBA" id="ARBA00001946"/>
    </source>
</evidence>
<dbReference type="InterPro" id="IPR005238">
    <property type="entry name" value="ComB-like"/>
</dbReference>
<comment type="catalytic activity">
    <reaction evidence="7 8">
        <text>(2R)-O-phospho-3-sulfolactate + H2O = (2R)-3-sulfolactate + phosphate</text>
        <dbReference type="Rhea" id="RHEA:23416"/>
        <dbReference type="ChEBI" id="CHEBI:15377"/>
        <dbReference type="ChEBI" id="CHEBI:15597"/>
        <dbReference type="ChEBI" id="CHEBI:43474"/>
        <dbReference type="ChEBI" id="CHEBI:58738"/>
        <dbReference type="EC" id="3.1.3.71"/>
    </reaction>
</comment>
<dbReference type="HAMAP" id="MF_00490">
    <property type="entry name" value="ComB"/>
    <property type="match status" value="1"/>
</dbReference>
<dbReference type="EC" id="3.1.3.71" evidence="3 8"/>
<sequence length="240" mass="25542">MQIDVIASVNEARAIELANRTVIVIDVLRATSTIITALAHGAAGILPVETVQQAKQAARDGDITGGERNCKKIPGFDAGNSPFEYMGESVYGRRVVLTTSNGTRAIHKASKADVILGGAFLNASECARTAYQLRKDITLLCAGTQDEFAFEDALCAGLIVAELFRLGCPEQEMRTNDLGSILISAYQHHAGEIPAALLACSGGMRLAKLGYAKDVEFCAGIDTVSVVPVWVQQMMLPFAP</sequence>
<evidence type="ECO:0000313" key="9">
    <source>
        <dbReference type="EMBL" id="RJG24039.1"/>
    </source>
</evidence>
<comment type="caution">
    <text evidence="9">The sequence shown here is derived from an EMBL/GenBank/DDBJ whole genome shotgun (WGS) entry which is preliminary data.</text>
</comment>
<keyword evidence="5 8" id="KW-0378">Hydrolase</keyword>
<dbReference type="PANTHER" id="PTHR37311:SF1">
    <property type="entry name" value="2-PHOSPHOSULFOLACTATE PHOSPHATASE-RELATED"/>
    <property type="match status" value="1"/>
</dbReference>
<evidence type="ECO:0000256" key="4">
    <source>
        <dbReference type="ARBA" id="ARBA00021948"/>
    </source>
</evidence>
<dbReference type="RefSeq" id="WP_119793630.1">
    <property type="nucleotide sequence ID" value="NZ_QYZD01000008.1"/>
</dbReference>
<evidence type="ECO:0000256" key="5">
    <source>
        <dbReference type="ARBA" id="ARBA00022801"/>
    </source>
</evidence>
<dbReference type="FunFam" id="3.90.1560.10:FF:000001">
    <property type="entry name" value="Probable 2-phosphosulfolactate phosphatase"/>
    <property type="match status" value="1"/>
</dbReference>
<dbReference type="PANTHER" id="PTHR37311">
    <property type="entry name" value="2-PHOSPHOSULFOLACTATE PHOSPHATASE-RELATED"/>
    <property type="match status" value="1"/>
</dbReference>
<proteinExistence type="inferred from homology"/>